<evidence type="ECO:0000313" key="2">
    <source>
        <dbReference type="EMBL" id="MDQ0160924.1"/>
    </source>
</evidence>
<dbReference type="PANTHER" id="PTHR46663:SF2">
    <property type="entry name" value="GGDEF DOMAIN-CONTAINING PROTEIN"/>
    <property type="match status" value="1"/>
</dbReference>
<dbReference type="PROSITE" id="PS50887">
    <property type="entry name" value="GGDEF"/>
    <property type="match status" value="1"/>
</dbReference>
<sequence>YLDLDEFKEINDTYGHHVGDELLRQVTERINHVIRGGDTFSRIGGDEFIILLPDVDNMEEVSHIAERILETMSQRWTIDSYSFLTTFSIGIALDEEGDNPATLIEKADRALYKAKSLGKNTYFIYNKS</sequence>
<dbReference type="CDD" id="cd01949">
    <property type="entry name" value="GGDEF"/>
    <property type="match status" value="1"/>
</dbReference>
<dbReference type="InterPro" id="IPR029787">
    <property type="entry name" value="Nucleotide_cyclase"/>
</dbReference>
<evidence type="ECO:0000259" key="1">
    <source>
        <dbReference type="PROSITE" id="PS50887"/>
    </source>
</evidence>
<keyword evidence="3" id="KW-1185">Reference proteome</keyword>
<comment type="caution">
    <text evidence="2">The sequence shown here is derived from an EMBL/GenBank/DDBJ whole genome shotgun (WGS) entry which is preliminary data.</text>
</comment>
<dbReference type="Proteomes" id="UP001224359">
    <property type="component" value="Unassembled WGS sequence"/>
</dbReference>
<feature type="domain" description="GGDEF" evidence="1">
    <location>
        <begin position="1"/>
        <end position="127"/>
    </location>
</feature>
<protein>
    <submittedName>
        <fullName evidence="2">Diguanylate cyclase (GGDEF)-like protein</fullName>
    </submittedName>
</protein>
<dbReference type="SUPFAM" id="SSF55073">
    <property type="entry name" value="Nucleotide cyclase"/>
    <property type="match status" value="1"/>
</dbReference>
<gene>
    <name evidence="2" type="ORF">J2S77_002932</name>
</gene>
<proteinExistence type="predicted"/>
<dbReference type="Pfam" id="PF00990">
    <property type="entry name" value="GGDEF"/>
    <property type="match status" value="1"/>
</dbReference>
<evidence type="ECO:0000313" key="3">
    <source>
        <dbReference type="Proteomes" id="UP001224359"/>
    </source>
</evidence>
<dbReference type="PANTHER" id="PTHR46663">
    <property type="entry name" value="DIGUANYLATE CYCLASE DGCT-RELATED"/>
    <property type="match status" value="1"/>
</dbReference>
<accession>A0ABT9VJ29</accession>
<reference evidence="2 3" key="1">
    <citation type="submission" date="2023-07" db="EMBL/GenBank/DDBJ databases">
        <title>Genomic Encyclopedia of Type Strains, Phase IV (KMG-IV): sequencing the most valuable type-strain genomes for metagenomic binning, comparative biology and taxonomic classification.</title>
        <authorList>
            <person name="Goeker M."/>
        </authorList>
    </citation>
    <scope>NUCLEOTIDE SEQUENCE [LARGE SCALE GENOMIC DNA]</scope>
    <source>
        <strain evidence="2 3">DSM 16460</strain>
    </source>
</reference>
<feature type="non-terminal residue" evidence="2">
    <location>
        <position position="1"/>
    </location>
</feature>
<dbReference type="EMBL" id="JAUSTQ010000027">
    <property type="protein sequence ID" value="MDQ0160924.1"/>
    <property type="molecule type" value="Genomic_DNA"/>
</dbReference>
<dbReference type="InterPro" id="IPR052163">
    <property type="entry name" value="DGC-Regulatory_Protein"/>
</dbReference>
<dbReference type="InterPro" id="IPR043128">
    <property type="entry name" value="Rev_trsase/Diguanyl_cyclase"/>
</dbReference>
<dbReference type="SMART" id="SM00267">
    <property type="entry name" value="GGDEF"/>
    <property type="match status" value="1"/>
</dbReference>
<dbReference type="InterPro" id="IPR000160">
    <property type="entry name" value="GGDEF_dom"/>
</dbReference>
<dbReference type="Gene3D" id="3.30.70.270">
    <property type="match status" value="1"/>
</dbReference>
<dbReference type="RefSeq" id="WP_306978515.1">
    <property type="nucleotide sequence ID" value="NZ_JAUSTQ010000027.1"/>
</dbReference>
<organism evidence="2 3">
    <name type="scientific">Alkalibacillus salilacus</name>
    <dbReference type="NCBI Taxonomy" id="284582"/>
    <lineage>
        <taxon>Bacteria</taxon>
        <taxon>Bacillati</taxon>
        <taxon>Bacillota</taxon>
        <taxon>Bacilli</taxon>
        <taxon>Bacillales</taxon>
        <taxon>Bacillaceae</taxon>
        <taxon>Alkalibacillus</taxon>
    </lineage>
</organism>
<name>A0ABT9VJ29_9BACI</name>
<dbReference type="NCBIfam" id="TIGR00254">
    <property type="entry name" value="GGDEF"/>
    <property type="match status" value="1"/>
</dbReference>